<sequence>MRRSRLLPTASLAAVILLLLVACSGAVGAPGGGHSKKYVINVMFSNYDFPGIVETLTKRAREFEKKHPEYKLNVEFPYYQRLPEDVEKAALNGEAPTIASYNTSATQFAWDTMDANGKPVFTPIGKAIAGRTQILGEKVVVDDLVPAGRNYYSVAGELAAMPLSLSTLHLFANMTMLKAAGVQSVPRTWDEITAACDALAKVATSPEHCIAFANEGKLFQQALAQAGVPLTDNDNGRSGRATTVDLNSPELVGFATWWQRLYQSGYFLYTNKMEDWGGTFDAFAKQQVAFGVTSSFAINWKVDAAKQGNFELGVGPTPSSRAPYSGAWLGGEGMYLAAGLDKKTQDGALAFMNYLNSPKNGAEWHTAYGSSPVTGGVYKELQRQGYYKDHPDHLVTVEQLNAAPTTSGGSSALVGAFAGIQSSLMRAIDDIMEKGADPLARLTRADDISQELLTDYNDHCLVVGLRPTTCYTVDS</sequence>
<evidence type="ECO:0000256" key="1">
    <source>
        <dbReference type="ARBA" id="ARBA00004196"/>
    </source>
</evidence>
<dbReference type="EMBL" id="SOCP01000021">
    <property type="protein sequence ID" value="TDV41043.1"/>
    <property type="molecule type" value="Genomic_DNA"/>
</dbReference>
<dbReference type="PANTHER" id="PTHR43649">
    <property type="entry name" value="ARABINOSE-BINDING PROTEIN-RELATED"/>
    <property type="match status" value="1"/>
</dbReference>
<dbReference type="InterPro" id="IPR006059">
    <property type="entry name" value="SBP"/>
</dbReference>
<accession>A0A4R7UW85</accession>
<organism evidence="6 7">
    <name type="scientific">Actinophytocola oryzae</name>
    <dbReference type="NCBI Taxonomy" id="502181"/>
    <lineage>
        <taxon>Bacteria</taxon>
        <taxon>Bacillati</taxon>
        <taxon>Actinomycetota</taxon>
        <taxon>Actinomycetes</taxon>
        <taxon>Pseudonocardiales</taxon>
        <taxon>Pseudonocardiaceae</taxon>
    </lineage>
</organism>
<dbReference type="Gene3D" id="3.40.190.10">
    <property type="entry name" value="Periplasmic binding protein-like II"/>
    <property type="match status" value="2"/>
</dbReference>
<comment type="caution">
    <text evidence="6">The sequence shown here is derived from an EMBL/GenBank/DDBJ whole genome shotgun (WGS) entry which is preliminary data.</text>
</comment>
<dbReference type="PANTHER" id="PTHR43649:SF31">
    <property type="entry name" value="SN-GLYCEROL-3-PHOSPHATE-BINDING PERIPLASMIC PROTEIN UGPB"/>
    <property type="match status" value="1"/>
</dbReference>
<dbReference type="AlphaFoldDB" id="A0A4R7UW85"/>
<dbReference type="Pfam" id="PF13416">
    <property type="entry name" value="SBP_bac_8"/>
    <property type="match status" value="1"/>
</dbReference>
<evidence type="ECO:0000256" key="4">
    <source>
        <dbReference type="ARBA" id="ARBA00022729"/>
    </source>
</evidence>
<comment type="similarity">
    <text evidence="2">Belongs to the bacterial solute-binding protein 1 family.</text>
</comment>
<feature type="signal peptide" evidence="5">
    <location>
        <begin position="1"/>
        <end position="29"/>
    </location>
</feature>
<evidence type="ECO:0000313" key="6">
    <source>
        <dbReference type="EMBL" id="TDV41043.1"/>
    </source>
</evidence>
<dbReference type="SUPFAM" id="SSF53850">
    <property type="entry name" value="Periplasmic binding protein-like II"/>
    <property type="match status" value="1"/>
</dbReference>
<evidence type="ECO:0000256" key="3">
    <source>
        <dbReference type="ARBA" id="ARBA00022448"/>
    </source>
</evidence>
<proteinExistence type="inferred from homology"/>
<keyword evidence="3" id="KW-0813">Transport</keyword>
<evidence type="ECO:0000256" key="5">
    <source>
        <dbReference type="SAM" id="SignalP"/>
    </source>
</evidence>
<evidence type="ECO:0000256" key="2">
    <source>
        <dbReference type="ARBA" id="ARBA00008520"/>
    </source>
</evidence>
<dbReference type="GO" id="GO:0030313">
    <property type="term" value="C:cell envelope"/>
    <property type="evidence" value="ECO:0007669"/>
    <property type="project" value="UniProtKB-SubCell"/>
</dbReference>
<protein>
    <submittedName>
        <fullName evidence="6">Carbohydrate ABC transporter substrate-binding protein (CUT1 family)</fullName>
    </submittedName>
</protein>
<dbReference type="Proteomes" id="UP000294927">
    <property type="component" value="Unassembled WGS sequence"/>
</dbReference>
<name>A0A4R7UW85_9PSEU</name>
<evidence type="ECO:0000313" key="7">
    <source>
        <dbReference type="Proteomes" id="UP000294927"/>
    </source>
</evidence>
<keyword evidence="7" id="KW-1185">Reference proteome</keyword>
<reference evidence="6 7" key="1">
    <citation type="submission" date="2019-03" db="EMBL/GenBank/DDBJ databases">
        <title>Genomic Encyclopedia of Archaeal and Bacterial Type Strains, Phase II (KMG-II): from individual species to whole genera.</title>
        <authorList>
            <person name="Goeker M."/>
        </authorList>
    </citation>
    <scope>NUCLEOTIDE SEQUENCE [LARGE SCALE GENOMIC DNA]</scope>
    <source>
        <strain evidence="6 7">DSM 45499</strain>
    </source>
</reference>
<feature type="chain" id="PRO_5039664011" evidence="5">
    <location>
        <begin position="30"/>
        <end position="475"/>
    </location>
</feature>
<keyword evidence="4 5" id="KW-0732">Signal</keyword>
<dbReference type="OrthoDB" id="9780991at2"/>
<dbReference type="InterPro" id="IPR050490">
    <property type="entry name" value="Bact_solute-bd_prot1"/>
</dbReference>
<gene>
    <name evidence="6" type="ORF">CLV71_121109</name>
</gene>
<comment type="subcellular location">
    <subcellularLocation>
        <location evidence="1">Cell envelope</location>
    </subcellularLocation>
</comment>
<dbReference type="PROSITE" id="PS51257">
    <property type="entry name" value="PROKAR_LIPOPROTEIN"/>
    <property type="match status" value="1"/>
</dbReference>